<proteinExistence type="predicted"/>
<organism evidence="2 3">
    <name type="scientific">Carnegiea gigantea</name>
    <dbReference type="NCBI Taxonomy" id="171969"/>
    <lineage>
        <taxon>Eukaryota</taxon>
        <taxon>Viridiplantae</taxon>
        <taxon>Streptophyta</taxon>
        <taxon>Embryophyta</taxon>
        <taxon>Tracheophyta</taxon>
        <taxon>Spermatophyta</taxon>
        <taxon>Magnoliopsida</taxon>
        <taxon>eudicotyledons</taxon>
        <taxon>Gunneridae</taxon>
        <taxon>Pentapetalae</taxon>
        <taxon>Caryophyllales</taxon>
        <taxon>Cactineae</taxon>
        <taxon>Cactaceae</taxon>
        <taxon>Cactoideae</taxon>
        <taxon>Echinocereeae</taxon>
        <taxon>Carnegiea</taxon>
    </lineage>
</organism>
<dbReference type="AlphaFoldDB" id="A0A9Q1K9D2"/>
<feature type="region of interest" description="Disordered" evidence="1">
    <location>
        <begin position="198"/>
        <end position="220"/>
    </location>
</feature>
<reference evidence="2" key="1">
    <citation type="submission" date="2022-04" db="EMBL/GenBank/DDBJ databases">
        <title>Carnegiea gigantea Genome sequencing and assembly v2.</title>
        <authorList>
            <person name="Copetti D."/>
            <person name="Sanderson M.J."/>
            <person name="Burquez A."/>
            <person name="Wojciechowski M.F."/>
        </authorList>
    </citation>
    <scope>NUCLEOTIDE SEQUENCE</scope>
    <source>
        <strain evidence="2">SGP5-SGP5p</strain>
        <tissue evidence="2">Aerial part</tissue>
    </source>
</reference>
<protein>
    <submittedName>
        <fullName evidence="2">Uncharacterized protein</fullName>
    </submittedName>
</protein>
<gene>
    <name evidence="2" type="ORF">Cgig2_018071</name>
</gene>
<evidence type="ECO:0000313" key="2">
    <source>
        <dbReference type="EMBL" id="KAJ8439294.1"/>
    </source>
</evidence>
<dbReference type="EMBL" id="JAKOGI010000224">
    <property type="protein sequence ID" value="KAJ8439294.1"/>
    <property type="molecule type" value="Genomic_DNA"/>
</dbReference>
<accession>A0A9Q1K9D2</accession>
<comment type="caution">
    <text evidence="2">The sequence shown here is derived from an EMBL/GenBank/DDBJ whole genome shotgun (WGS) entry which is preliminary data.</text>
</comment>
<sequence>MEVKGHPMLRKPQSMTIAPKLHDTQKHYEFHEQNSHTTDKWRELKKALHVLTDTGQIDQFLKRGPQFLRKELNLEHTEPQEECSIEIVAAIVSGYAKGITRLAQKAQIRGTQQVMIVEHGSRITVPTMVFHCQEGPHLFLAHTNPFVVELKVANALVRQILIDTEKSIEIIIWVCLKRLKHPRREIIPLVHPIRGFRGQERIGDGDPPLEGPSTFLGRSH</sequence>
<dbReference type="Proteomes" id="UP001153076">
    <property type="component" value="Unassembled WGS sequence"/>
</dbReference>
<evidence type="ECO:0000313" key="3">
    <source>
        <dbReference type="Proteomes" id="UP001153076"/>
    </source>
</evidence>
<evidence type="ECO:0000256" key="1">
    <source>
        <dbReference type="SAM" id="MobiDB-lite"/>
    </source>
</evidence>
<name>A0A9Q1K9D2_9CARY</name>
<keyword evidence="3" id="KW-1185">Reference proteome</keyword>